<gene>
    <name evidence="5" type="ORF">TSPGSL018_26464</name>
    <name evidence="3" type="ORF">TSPGSL018_30011</name>
    <name evidence="4" type="ORF">TSPGSL018_5270</name>
</gene>
<dbReference type="AlphaFoldDB" id="A0A061RMX3"/>
<protein>
    <submittedName>
        <fullName evidence="5">Uncharacterized protein</fullName>
    </submittedName>
</protein>
<keyword evidence="2" id="KW-0472">Membrane</keyword>
<dbReference type="EMBL" id="GBEZ01027263">
    <property type="protein sequence ID" value="JAC60031.1"/>
    <property type="molecule type" value="Transcribed_RNA"/>
</dbReference>
<evidence type="ECO:0000256" key="2">
    <source>
        <dbReference type="SAM" id="Phobius"/>
    </source>
</evidence>
<accession>A0A061RMX3</accession>
<evidence type="ECO:0000313" key="4">
    <source>
        <dbReference type="EMBL" id="JAC69913.1"/>
    </source>
</evidence>
<reference evidence="5" key="1">
    <citation type="submission" date="2014-05" db="EMBL/GenBank/DDBJ databases">
        <title>The transcriptome of the halophilic microalga Tetraselmis sp. GSL018 isolated from the Great Salt Lake, Utah.</title>
        <authorList>
            <person name="Jinkerson R.E."/>
            <person name="D'Adamo S."/>
            <person name="Posewitz M.C."/>
        </authorList>
    </citation>
    <scope>NUCLEOTIDE SEQUENCE</scope>
    <source>
        <strain evidence="5">GSL018</strain>
    </source>
</reference>
<proteinExistence type="predicted"/>
<dbReference type="EMBL" id="GBEZ01016325">
    <property type="protein sequence ID" value="JAC69913.1"/>
    <property type="molecule type" value="Transcribed_RNA"/>
</dbReference>
<name>A0A061RMX3_9CHLO</name>
<dbReference type="EMBL" id="GBEZ01011545">
    <property type="protein sequence ID" value="JAC74252.1"/>
    <property type="molecule type" value="Transcribed_RNA"/>
</dbReference>
<keyword evidence="2" id="KW-0812">Transmembrane</keyword>
<feature type="compositionally biased region" description="Basic and acidic residues" evidence="1">
    <location>
        <begin position="79"/>
        <end position="91"/>
    </location>
</feature>
<evidence type="ECO:0000313" key="3">
    <source>
        <dbReference type="EMBL" id="JAC60031.1"/>
    </source>
</evidence>
<sequence>MAAFRGSVQLSGRNMSSGCFRSLECSFPRKPCTSLTTTTTRLGKPNCLGFQSSEHSFSWSFAKRRRCLSVRVSRNRGPQSERKPKRDEGKPWDPVLVAGDLLMLIATDLASERIPLRDQGFLGFVVCTVWLLAATARGDYNRSGLDGEPLSAWSLFGPMMASMQSALYTWVLFAPAAGALVCYMVSHGLFDPAVLEAAEGGRGPAISEVFVGSFLTMASWRGIYVGLYML</sequence>
<organism evidence="5">
    <name type="scientific">Tetraselmis sp. GSL018</name>
    <dbReference type="NCBI Taxonomy" id="582737"/>
    <lineage>
        <taxon>Eukaryota</taxon>
        <taxon>Viridiplantae</taxon>
        <taxon>Chlorophyta</taxon>
        <taxon>core chlorophytes</taxon>
        <taxon>Chlorodendrophyceae</taxon>
        <taxon>Chlorodendrales</taxon>
        <taxon>Chlorodendraceae</taxon>
        <taxon>Tetraselmis</taxon>
    </lineage>
</organism>
<evidence type="ECO:0000256" key="1">
    <source>
        <dbReference type="SAM" id="MobiDB-lite"/>
    </source>
</evidence>
<feature type="transmembrane region" description="Helical" evidence="2">
    <location>
        <begin position="210"/>
        <end position="229"/>
    </location>
</feature>
<feature type="transmembrane region" description="Helical" evidence="2">
    <location>
        <begin position="167"/>
        <end position="190"/>
    </location>
</feature>
<evidence type="ECO:0000313" key="5">
    <source>
        <dbReference type="EMBL" id="JAC74252.1"/>
    </source>
</evidence>
<feature type="region of interest" description="Disordered" evidence="1">
    <location>
        <begin position="72"/>
        <end position="91"/>
    </location>
</feature>
<keyword evidence="2" id="KW-1133">Transmembrane helix</keyword>